<evidence type="ECO:0000259" key="4">
    <source>
        <dbReference type="Pfam" id="PF02397"/>
    </source>
</evidence>
<evidence type="ECO:0000313" key="6">
    <source>
        <dbReference type="Proteomes" id="UP001058098"/>
    </source>
</evidence>
<dbReference type="RefSeq" id="WP_258118903.1">
    <property type="nucleotide sequence ID" value="NZ_CP062229.1"/>
</dbReference>
<keyword evidence="3" id="KW-0812">Transmembrane</keyword>
<protein>
    <submittedName>
        <fullName evidence="5">Sugar transferase</fullName>
    </submittedName>
</protein>
<organism evidence="5 6">
    <name type="scientific">Mesorhizobium onobrychidis</name>
    <dbReference type="NCBI Taxonomy" id="2775404"/>
    <lineage>
        <taxon>Bacteria</taxon>
        <taxon>Pseudomonadati</taxon>
        <taxon>Pseudomonadota</taxon>
        <taxon>Alphaproteobacteria</taxon>
        <taxon>Hyphomicrobiales</taxon>
        <taxon>Phyllobacteriaceae</taxon>
        <taxon>Mesorhizobium</taxon>
    </lineage>
</organism>
<feature type="transmembrane region" description="Helical" evidence="3">
    <location>
        <begin position="78"/>
        <end position="99"/>
    </location>
</feature>
<feature type="transmembrane region" description="Helical" evidence="3">
    <location>
        <begin position="20"/>
        <end position="38"/>
    </location>
</feature>
<feature type="transmembrane region" description="Helical" evidence="3">
    <location>
        <begin position="44"/>
        <end position="66"/>
    </location>
</feature>
<evidence type="ECO:0000256" key="1">
    <source>
        <dbReference type="ARBA" id="ARBA00006464"/>
    </source>
</evidence>
<reference evidence="5" key="1">
    <citation type="submission" date="2020-09" db="EMBL/GenBank/DDBJ databases">
        <title>Rhizobia associated with sainfoin plants.</title>
        <authorList>
            <person name="Asharfi S."/>
            <person name="Kuzmanovic N."/>
            <person name="Bunk B."/>
            <person name="Sproeer C."/>
            <person name="Becker M."/>
            <person name="Thuenen T."/>
        </authorList>
    </citation>
    <scope>NUCLEOTIDE SEQUENCE</scope>
    <source>
        <strain evidence="5">OM4</strain>
    </source>
</reference>
<dbReference type="Pfam" id="PF02397">
    <property type="entry name" value="Bac_transf"/>
    <property type="match status" value="1"/>
</dbReference>
<dbReference type="GO" id="GO:0016740">
    <property type="term" value="F:transferase activity"/>
    <property type="evidence" value="ECO:0007669"/>
    <property type="project" value="UniProtKB-KW"/>
</dbReference>
<feature type="domain" description="Bacterial sugar transferase" evidence="4">
    <location>
        <begin position="232"/>
        <end position="418"/>
    </location>
</feature>
<evidence type="ECO:0000256" key="3">
    <source>
        <dbReference type="SAM" id="Phobius"/>
    </source>
</evidence>
<feature type="transmembrane region" description="Helical" evidence="3">
    <location>
        <begin position="105"/>
        <end position="125"/>
    </location>
</feature>
<name>A0ABY5QU51_9HYPH</name>
<gene>
    <name evidence="5" type="ORF">IHQ72_28745</name>
</gene>
<proteinExistence type="inferred from homology"/>
<accession>A0ABY5QU51</accession>
<dbReference type="PANTHER" id="PTHR30576">
    <property type="entry name" value="COLANIC BIOSYNTHESIS UDP-GLUCOSE LIPID CARRIER TRANSFERASE"/>
    <property type="match status" value="1"/>
</dbReference>
<keyword evidence="3" id="KW-1133">Transmembrane helix</keyword>
<keyword evidence="3" id="KW-0472">Membrane</keyword>
<dbReference type="Proteomes" id="UP001058098">
    <property type="component" value="Chromosome"/>
</dbReference>
<evidence type="ECO:0000313" key="5">
    <source>
        <dbReference type="EMBL" id="UVC14578.1"/>
    </source>
</evidence>
<sequence>MSIIKPKNQRHLLHRIRFQLIGGLAFAILTPALVRMLIDPNIFSYSNIQITIFAGIVAHTAGFFFFRRIINLPGVAAAGYIMPTFALSYGLVYLGIFLFRIDYSAFQAAGSLTLSIFWYFGLSILSRRLDPYSLAVVPGGAVSRLEEIGGVNWHWLRSPETVIDRVSGVVADLRAELSDDWERYIADQALAGVPVYHVKQISESLTGRVEIEHLSENTLGSLNPNQAYLKIKQVIDWVCALLALIMLAPFLTLVAIMIKLESPGPAIFRQERLGYGGRSFTVYKFRTMTVSAPEAANVRSLAVTKPGDNRITRLGRFLRRSRIDELPQLINIVRSEMSWIGPRPEATVLSSHYSMALPFYRYRNIVRPGISGWAQVNQGYVSDDDDEIEKLHYDFYYIKNFSPWLDIVIVLRTLKTMLSGFGSR</sequence>
<keyword evidence="2" id="KW-0270">Exopolysaccharide synthesis</keyword>
<dbReference type="InterPro" id="IPR003362">
    <property type="entry name" value="Bact_transf"/>
</dbReference>
<keyword evidence="5" id="KW-0808">Transferase</keyword>
<comment type="similarity">
    <text evidence="1">Belongs to the bacterial sugar transferase family.</text>
</comment>
<dbReference type="EMBL" id="CP062229">
    <property type="protein sequence ID" value="UVC14578.1"/>
    <property type="molecule type" value="Genomic_DNA"/>
</dbReference>
<keyword evidence="6" id="KW-1185">Reference proteome</keyword>
<dbReference type="PANTHER" id="PTHR30576:SF0">
    <property type="entry name" value="UNDECAPRENYL-PHOSPHATE N-ACETYLGALACTOSAMINYL 1-PHOSPHATE TRANSFERASE-RELATED"/>
    <property type="match status" value="1"/>
</dbReference>
<feature type="transmembrane region" description="Helical" evidence="3">
    <location>
        <begin position="234"/>
        <end position="258"/>
    </location>
</feature>
<evidence type="ECO:0000256" key="2">
    <source>
        <dbReference type="ARBA" id="ARBA00023169"/>
    </source>
</evidence>